<organism evidence="1 2">
    <name type="scientific">Aquamicrobium phage P14</name>
    <dbReference type="NCBI Taxonomy" id="1927013"/>
    <lineage>
        <taxon>Viruses</taxon>
        <taxon>Duplodnaviria</taxon>
        <taxon>Heunggongvirae</taxon>
        <taxon>Uroviricota</taxon>
        <taxon>Caudoviricetes</taxon>
        <taxon>Autographivirales</taxon>
        <taxon>Autonotataviridae</taxon>
        <taxon>Aqualcavirus</taxon>
        <taxon>Aqualcavirus P14</taxon>
    </lineage>
</organism>
<sequence length="65" mass="7806">MIKRIINIIKPYRVHHTLDNGRTVTYYSWTWTDALSWVKCHGLQDRVRVFKLTPVFSCWKLVASR</sequence>
<dbReference type="EMBL" id="KX660669">
    <property type="protein sequence ID" value="APL99462.1"/>
    <property type="molecule type" value="Genomic_DNA"/>
</dbReference>
<protein>
    <submittedName>
        <fullName evidence="1">Uncharacterized protein</fullName>
    </submittedName>
</protein>
<proteinExistence type="predicted"/>
<evidence type="ECO:0000313" key="1">
    <source>
        <dbReference type="EMBL" id="APL99462.1"/>
    </source>
</evidence>
<keyword evidence="2" id="KW-1185">Reference proteome</keyword>
<reference evidence="2" key="1">
    <citation type="journal article" date="2017" name="Genes (Basel)">
        <title>Genome Analysis of a Novel Broad Host Range Proteobacteria Phage Isolated from a Bioreactor Treating Industrial Wastewater.</title>
        <authorList>
            <person name="de Leeuw M."/>
            <person name="Baron M."/>
            <person name="Brenner A."/>
            <person name="Kushmaro A."/>
        </authorList>
    </citation>
    <scope>NUCLEOTIDE SEQUENCE [LARGE SCALE GENOMIC DNA]</scope>
</reference>
<accession>A0A1L5C031</accession>
<evidence type="ECO:0000313" key="2">
    <source>
        <dbReference type="Proteomes" id="UP000225023"/>
    </source>
</evidence>
<name>A0A1L5C031_9CAUD</name>
<dbReference type="Proteomes" id="UP000225023">
    <property type="component" value="Segment"/>
</dbReference>
<gene>
    <name evidence="1" type="ORF">BB738_0040</name>
</gene>